<evidence type="ECO:0000313" key="3">
    <source>
        <dbReference type="EMBL" id="GMF65703.1"/>
    </source>
</evidence>
<feature type="compositionally biased region" description="Polar residues" evidence="1">
    <location>
        <begin position="107"/>
        <end position="116"/>
    </location>
</feature>
<organism evidence="3 4">
    <name type="scientific">Phytophthora lilii</name>
    <dbReference type="NCBI Taxonomy" id="2077276"/>
    <lineage>
        <taxon>Eukaryota</taxon>
        <taxon>Sar</taxon>
        <taxon>Stramenopiles</taxon>
        <taxon>Oomycota</taxon>
        <taxon>Peronosporomycetes</taxon>
        <taxon>Peronosporales</taxon>
        <taxon>Peronosporaceae</taxon>
        <taxon>Phytophthora</taxon>
    </lineage>
</organism>
<evidence type="ECO:0000313" key="4">
    <source>
        <dbReference type="Proteomes" id="UP001165083"/>
    </source>
</evidence>
<accession>A0A9W7D920</accession>
<feature type="transmembrane region" description="Helical" evidence="2">
    <location>
        <begin position="69"/>
        <end position="92"/>
    </location>
</feature>
<evidence type="ECO:0000256" key="1">
    <source>
        <dbReference type="SAM" id="MobiDB-lite"/>
    </source>
</evidence>
<keyword evidence="2" id="KW-1133">Transmembrane helix</keyword>
<sequence>MRSASTYDTTRDTSSYMTTYTSFMVGTPTMMANRMRPTRTSNPQRNSFPNSTQVQQAQPQEKTDSSMQIFKGLVVAAIVVTMCFSTTSAGSLRENKPNERKLYYTKSPYNRNNPHP</sequence>
<reference evidence="3" key="1">
    <citation type="submission" date="2023-04" db="EMBL/GenBank/DDBJ databases">
        <title>Phytophthora lilii NBRC 32176.</title>
        <authorList>
            <person name="Ichikawa N."/>
            <person name="Sato H."/>
            <person name="Tonouchi N."/>
        </authorList>
    </citation>
    <scope>NUCLEOTIDE SEQUENCE</scope>
    <source>
        <strain evidence="3">NBRC 32176</strain>
    </source>
</reference>
<keyword evidence="2" id="KW-0472">Membrane</keyword>
<dbReference type="OrthoDB" id="115486at2759"/>
<dbReference type="AlphaFoldDB" id="A0A9W7D920"/>
<feature type="compositionally biased region" description="Basic and acidic residues" evidence="1">
    <location>
        <begin position="93"/>
        <end position="102"/>
    </location>
</feature>
<comment type="caution">
    <text evidence="3">The sequence shown here is derived from an EMBL/GenBank/DDBJ whole genome shotgun (WGS) entry which is preliminary data.</text>
</comment>
<feature type="region of interest" description="Disordered" evidence="1">
    <location>
        <begin position="88"/>
        <end position="116"/>
    </location>
</feature>
<proteinExistence type="predicted"/>
<dbReference type="Proteomes" id="UP001165083">
    <property type="component" value="Unassembled WGS sequence"/>
</dbReference>
<evidence type="ECO:0000256" key="2">
    <source>
        <dbReference type="SAM" id="Phobius"/>
    </source>
</evidence>
<keyword evidence="4" id="KW-1185">Reference proteome</keyword>
<name>A0A9W7D920_9STRA</name>
<feature type="compositionally biased region" description="Polar residues" evidence="1">
    <location>
        <begin position="38"/>
        <end position="65"/>
    </location>
</feature>
<protein>
    <submittedName>
        <fullName evidence="3">Unnamed protein product</fullName>
    </submittedName>
</protein>
<gene>
    <name evidence="3" type="ORF">Plil01_001832400</name>
</gene>
<keyword evidence="2" id="KW-0812">Transmembrane</keyword>
<dbReference type="EMBL" id="BSXW01012495">
    <property type="protein sequence ID" value="GMF65703.1"/>
    <property type="molecule type" value="Genomic_DNA"/>
</dbReference>
<feature type="region of interest" description="Disordered" evidence="1">
    <location>
        <begin position="29"/>
        <end position="65"/>
    </location>
</feature>